<keyword evidence="4" id="KW-0862">Zinc</keyword>
<comment type="similarity">
    <text evidence="1">Belongs to the intimin/invasin family.</text>
</comment>
<dbReference type="PANTHER" id="PTHR36447:SF2">
    <property type="entry name" value="BETA-GALACTOSIDASE YESZ"/>
    <property type="match status" value="1"/>
</dbReference>
<dbReference type="InterPro" id="IPR003476">
    <property type="entry name" value="Glyco_hydro_42"/>
</dbReference>
<dbReference type="CDD" id="cd09621">
    <property type="entry name" value="CBM9_like_5"/>
    <property type="match status" value="1"/>
</dbReference>
<dbReference type="SUPFAM" id="SSF49344">
    <property type="entry name" value="CBD9-like"/>
    <property type="match status" value="1"/>
</dbReference>
<sequence>MVKKMCLCFLSAILLLSTVQFTGLKSTVAYASADSSRIIPVWYMSYAGLPNLEYRLDSNIFHQGSHSLKVAYQSNKVSNVYMNISQTVNVKPNTRYDLSMWVKGSNMKGVSFGVNWEPRTSVGSGSFDWKKATTSYTTKSNETTLTFRILIEDKSEAVWLDELALKEANLEQNLLINGGFDSVQEITPLNGFENLSVWTPTGNGGTTVAESVYDRYTEGGQAAKLTFTKTSSQADQMSYVWSIAPELDLSRTATVTMDVYPLSQTTSSNEPLYLKVKDASGAISEVQLPKLLANQWNGVKLDFANAAVRNRIIEISLYTKTGPSATGWDNRTSVSYVVDQLNAVILKQVNSVIGSPEPGGVLPGSLVALSTATEGATIWYTTDGSDPVTSGTKQAYTAPFPVMSAVTVKAYGQRDGYEASTVSVLPYTLGTGVAGETLAYWSAFKEKLGSGTHVPIFQTEGIAIDGSLGEWEPYSGISLPMEGTAQNQVTGWTGAEDLSAEAKFAYDEDYFYVSAKVRDNVHYGINGADMWNGDSVQIAFSEGGVYGAEYGFNLLNGETQVWRWKDGSAVLGKEAVTAKAVMNVNDTLYEAKIPWEAIFAAKPAEGPISFSMLVNDNDGGGRRGWLEWTSGIGRVKDGKQLASLYRVPAQDPWSFWLEMREQAETGKENAYKLNLVNYSNETRIITLHSELLGLDEEVTVPAGMVLTKAGHYVIAGQGSNRAIVTAVEQAAGITRQFAKAIDVVISAEQLNSDFDVLAAKLPALESTLVQAEELGLSTDYERINYMTIKDFITYGKEDVGRGVLTRADYVMDTLDSLYEEAMTNLLGYLNGTSTPKAAPRYVTGELERTEYGFQGLTRVRSTGEEAVRPVFLNGYGHFNQVRKDIAKFQDFGTNVIQIEIGPHRVITEKEGYIPQYISGGNASGSVEVDATAHHSGGQSLKMINTSPKQANIYKYVSQSILVKPNTTYQIKAWVKGDNVKNAWFPGNAGWNLRQALPTGTYDWREVSYTYKTGSAETAFTLVFLSENEQILWMDDLSMIELGGNENLVQNAGFEDTMDWGATDPDKEYFGATDYLKANVVEVLKNAEANHIAVNLLLSPHYFPDWLLKKDPELKSESAGNIKFVIDHPKAKQVIEDYLRTVIPFVKDYKSLLTVTLSNEPVYQTNRDAYHLPLWQDYLKEVYGNRLAELNRVYGTAYTAFEQIQMPSAIAARPVVYDWVTFNNKVFSEWHQWMADIVHSMAPNLPVQSKTMAKLQDSLNWGVDYEQFSAFSQINGNDVSNYIADGPDGFIKELSFYDMQRSFNQAPVFNSEHHFIKDGDDLYIPEQAKRVRAILWQGAVHGKSASTNWVWERTYDTTSDFMGSLLHRPDVVADVGRTNLDLNRLAEEVTALQNVKPQAAILYSLASSIYNNASEDTLRKSYAALAYNGQRIGFVSEKQAAQGGLDSYKLLIVPAAAHVSVDTLAAVKAFSEAGGKVLLVGEESLSRNEHDQPLPDELHDAVVSRAIVLPTVFGAGKLVSPSVGEIRAAVLPVLEQMNTLPVRVTDAVTGSLVTDVGWETAAHKGRLLLNLVNYSGEAKRVSVQLEEHPAGISKDLIADVSVNASDLELQPYAPYLLDLGSSASVNKSLLSGSQDRVLADGISMATIKLELKDKDGNAVTTGASVQLSASLGQLSPIVEENGVYTATLTSTEAGTALVEVSLDGVHLPRTVQIVFYKPSQESSSTYVPPGSLTTGKLTLVAGEAGDVGLGQDVRLHIPAGSLNTSVRIGIEKLYDIKGLTVRSPGTFLSTVYEITKDVEGPFTQAVTLTLQFKPEKIKDGQKAAIFYYNEKAQEWVEIGGEVNGNDITVLVDHFAKFAVFAMDRMPEHPGNTHHPANLPTDIEGHWAESGIREALAQGLVNGYEDYTFKPDRSVTREEFLVLLVRTMKPAASGGKLDFTDSGAISSWAKQAVADAVFGGWLEGYEDGSMRPQSFISRAEMTVLLMRATGQEGTASPATGKAFSDHANIPQWAAGYVYEAARKGVIEGDGEQFHPSEQTTRAETVTAILRLISFKRSADTGSKLTQ</sequence>
<dbReference type="Gene3D" id="2.60.120.260">
    <property type="entry name" value="Galactose-binding domain-like"/>
    <property type="match status" value="3"/>
</dbReference>
<dbReference type="InterPro" id="IPR059177">
    <property type="entry name" value="GH29D-like_dom"/>
</dbReference>
<evidence type="ECO:0000259" key="8">
    <source>
        <dbReference type="PROSITE" id="PS51272"/>
    </source>
</evidence>
<proteinExistence type="inferred from homology"/>
<dbReference type="InterPro" id="IPR010502">
    <property type="entry name" value="Carb-bd_dom_fam9"/>
</dbReference>
<reference evidence="9 10" key="1">
    <citation type="submission" date="2019-10" db="EMBL/GenBank/DDBJ databases">
        <title>Description of Paenibacillus humi sp. nov.</title>
        <authorList>
            <person name="Carlier A."/>
            <person name="Qi S."/>
        </authorList>
    </citation>
    <scope>NUCLEOTIDE SEQUENCE [LARGE SCALE GENOMIC DNA]</scope>
    <source>
        <strain evidence="9 10">LMG 31461</strain>
    </source>
</reference>
<gene>
    <name evidence="9" type="ORF">GC096_16275</name>
</gene>
<evidence type="ECO:0000256" key="5">
    <source>
        <dbReference type="ARBA" id="ARBA00023295"/>
    </source>
</evidence>
<dbReference type="Pfam" id="PF09134">
    <property type="entry name" value="Invasin_D3"/>
    <property type="match status" value="1"/>
</dbReference>
<keyword evidence="10" id="KW-1185">Reference proteome</keyword>
<dbReference type="Pfam" id="PF02449">
    <property type="entry name" value="Glyco_hydro_42"/>
    <property type="match status" value="1"/>
</dbReference>
<feature type="domain" description="SLH" evidence="8">
    <location>
        <begin position="1937"/>
        <end position="1997"/>
    </location>
</feature>
<feature type="signal peptide" evidence="6">
    <location>
        <begin position="1"/>
        <end position="31"/>
    </location>
</feature>
<dbReference type="InterPro" id="IPR008964">
    <property type="entry name" value="Invasin/intimin_cell_adhesion"/>
</dbReference>
<keyword evidence="5" id="KW-0326">Glycosidase</keyword>
<dbReference type="Pfam" id="PF13290">
    <property type="entry name" value="CHB_HEX_C_1"/>
    <property type="match status" value="1"/>
</dbReference>
<dbReference type="Gene3D" id="2.60.40.10">
    <property type="entry name" value="Immunoglobulins"/>
    <property type="match status" value="1"/>
</dbReference>
<keyword evidence="6" id="KW-0732">Signal</keyword>
<evidence type="ECO:0000259" key="7">
    <source>
        <dbReference type="PROSITE" id="PS51127"/>
    </source>
</evidence>
<dbReference type="InterPro" id="IPR013783">
    <property type="entry name" value="Ig-like_fold"/>
</dbReference>
<dbReference type="InterPro" id="IPR029062">
    <property type="entry name" value="Class_I_gatase-like"/>
</dbReference>
<protein>
    <recommendedName>
        <fullName evidence="11">Beta-galactosidase</fullName>
    </recommendedName>
</protein>
<feature type="domain" description="SLH" evidence="8">
    <location>
        <begin position="1873"/>
        <end position="1936"/>
    </location>
</feature>
<dbReference type="InterPro" id="IPR015217">
    <property type="entry name" value="Invasin_dom_3"/>
</dbReference>
<evidence type="ECO:0000256" key="4">
    <source>
        <dbReference type="ARBA" id="ARBA00022833"/>
    </source>
</evidence>
<evidence type="ECO:0000313" key="9">
    <source>
        <dbReference type="EMBL" id="NOU65591.1"/>
    </source>
</evidence>
<dbReference type="PANTHER" id="PTHR36447">
    <property type="entry name" value="BETA-GALACTOSIDASE GANA"/>
    <property type="match status" value="1"/>
</dbReference>
<dbReference type="Pfam" id="PF00395">
    <property type="entry name" value="SLH"/>
    <property type="match status" value="3"/>
</dbReference>
<keyword evidence="3" id="KW-0378">Hydrolase</keyword>
<dbReference type="InterPro" id="IPR001119">
    <property type="entry name" value="SLH_dom"/>
</dbReference>
<dbReference type="SMART" id="SM00634">
    <property type="entry name" value="BID_1"/>
    <property type="match status" value="1"/>
</dbReference>
<dbReference type="EMBL" id="WHNY01000050">
    <property type="protein sequence ID" value="NOU65591.1"/>
    <property type="molecule type" value="Genomic_DNA"/>
</dbReference>
<evidence type="ECO:0000256" key="2">
    <source>
        <dbReference type="ARBA" id="ARBA00022723"/>
    </source>
</evidence>
<dbReference type="SUPFAM" id="SSF52317">
    <property type="entry name" value="Class I glutamine amidotransferase-like"/>
    <property type="match status" value="1"/>
</dbReference>
<dbReference type="SUPFAM" id="SSF51445">
    <property type="entry name" value="(Trans)glycosidases"/>
    <property type="match status" value="1"/>
</dbReference>
<dbReference type="Proteomes" id="UP000653578">
    <property type="component" value="Unassembled WGS sequence"/>
</dbReference>
<dbReference type="Gene3D" id="3.40.50.880">
    <property type="match status" value="1"/>
</dbReference>
<dbReference type="RefSeq" id="WP_171631621.1">
    <property type="nucleotide sequence ID" value="NZ_WHNY01000050.1"/>
</dbReference>
<feature type="domain" description="SLH" evidence="8">
    <location>
        <begin position="1998"/>
        <end position="2060"/>
    </location>
</feature>
<evidence type="ECO:0000313" key="10">
    <source>
        <dbReference type="Proteomes" id="UP000653578"/>
    </source>
</evidence>
<evidence type="ECO:0008006" key="11">
    <source>
        <dbReference type="Google" id="ProtNLM"/>
    </source>
</evidence>
<comment type="caution">
    <text evidence="9">The sequence shown here is derived from an EMBL/GenBank/DDBJ whole genome shotgun (WGS) entry which is preliminary data.</text>
</comment>
<dbReference type="Pfam" id="PF06452">
    <property type="entry name" value="CBM9_1"/>
    <property type="match status" value="1"/>
</dbReference>
<name>A0ABX1XB26_9BACL</name>
<dbReference type="PROSITE" id="PS51272">
    <property type="entry name" value="SLH"/>
    <property type="match status" value="3"/>
</dbReference>
<evidence type="ECO:0000256" key="3">
    <source>
        <dbReference type="ARBA" id="ARBA00022801"/>
    </source>
</evidence>
<evidence type="ECO:0000256" key="1">
    <source>
        <dbReference type="ARBA" id="ARBA00010116"/>
    </source>
</evidence>
<dbReference type="SUPFAM" id="SSF49373">
    <property type="entry name" value="Invasin/intimin cell-adhesion fragments"/>
    <property type="match status" value="1"/>
</dbReference>
<dbReference type="Gene3D" id="3.20.20.80">
    <property type="entry name" value="Glycosidases"/>
    <property type="match status" value="1"/>
</dbReference>
<accession>A0ABX1XB26</accession>
<evidence type="ECO:0000256" key="6">
    <source>
        <dbReference type="SAM" id="SignalP"/>
    </source>
</evidence>
<dbReference type="CDD" id="cd03143">
    <property type="entry name" value="A4_beta-galactosidase_middle_domain"/>
    <property type="match status" value="1"/>
</dbReference>
<organism evidence="9 10">
    <name type="scientific">Paenibacillus plantarum</name>
    <dbReference type="NCBI Taxonomy" id="2654975"/>
    <lineage>
        <taxon>Bacteria</taxon>
        <taxon>Bacillati</taxon>
        <taxon>Bacillota</taxon>
        <taxon>Bacilli</taxon>
        <taxon>Bacillales</taxon>
        <taxon>Paenibacillaceae</taxon>
        <taxon>Paenibacillus</taxon>
    </lineage>
</organism>
<keyword evidence="2" id="KW-0479">Metal-binding</keyword>
<dbReference type="InterPro" id="IPR013529">
    <property type="entry name" value="Glyco_hydro_42_N"/>
</dbReference>
<dbReference type="InterPro" id="IPR003344">
    <property type="entry name" value="Big_1_dom"/>
</dbReference>
<dbReference type="InterPro" id="IPR017853">
    <property type="entry name" value="GH"/>
</dbReference>
<feature type="domain" description="Big-1" evidence="7">
    <location>
        <begin position="1626"/>
        <end position="1715"/>
    </location>
</feature>
<dbReference type="Gene3D" id="2.60.40.1190">
    <property type="match status" value="1"/>
</dbReference>
<feature type="chain" id="PRO_5045696852" description="Beta-galactosidase" evidence="6">
    <location>
        <begin position="32"/>
        <end position="2064"/>
    </location>
</feature>
<dbReference type="PROSITE" id="PS51127">
    <property type="entry name" value="BIG1"/>
    <property type="match status" value="1"/>
</dbReference>